<keyword evidence="1" id="KW-0472">Membrane</keyword>
<reference evidence="2" key="1">
    <citation type="journal article" date="2014" name="Genome Biol. Evol.">
        <title>Pangenome evidence for extensive interdomain horizontal transfer affecting lineage core and shell genes in uncultured planktonic thaumarchaeota and euryarchaeota.</title>
        <authorList>
            <person name="Deschamps P."/>
            <person name="Zivanovic Y."/>
            <person name="Moreira D."/>
            <person name="Rodriguez-Valera F."/>
            <person name="Lopez-Garcia P."/>
        </authorList>
    </citation>
    <scope>NUCLEOTIDE SEQUENCE</scope>
</reference>
<evidence type="ECO:0000313" key="2">
    <source>
        <dbReference type="EMBL" id="AIF12634.1"/>
    </source>
</evidence>
<evidence type="ECO:0000256" key="1">
    <source>
        <dbReference type="SAM" id="Phobius"/>
    </source>
</evidence>
<feature type="transmembrane region" description="Helical" evidence="1">
    <location>
        <begin position="7"/>
        <end position="29"/>
    </location>
</feature>
<organism evidence="2">
    <name type="scientific">uncultured marine thaumarchaeote KM3_56_F06</name>
    <dbReference type="NCBI Taxonomy" id="1456204"/>
    <lineage>
        <taxon>Archaea</taxon>
        <taxon>Nitrososphaerota</taxon>
        <taxon>environmental samples</taxon>
    </lineage>
</organism>
<protein>
    <submittedName>
        <fullName evidence="2">Histidine kinase</fullName>
    </submittedName>
</protein>
<dbReference type="GO" id="GO:0016301">
    <property type="term" value="F:kinase activity"/>
    <property type="evidence" value="ECO:0007669"/>
    <property type="project" value="UniProtKB-KW"/>
</dbReference>
<keyword evidence="1" id="KW-0812">Transmembrane</keyword>
<accession>A0A075H9I0</accession>
<name>A0A075H9I0_9ARCH</name>
<sequence>MKTESKIIFGGSSLIIITIIIGGIFSILLSDEVNNSAIKNAEAVNSAFILSIAKNQLNENNFRADMSENNNQVFDEFFQKMKTKEMLRIKVWDNEGTIVYSDDKSIIGSNYGDNLRFKKQ</sequence>
<dbReference type="AlphaFoldDB" id="A0A075H9I0"/>
<dbReference type="EMBL" id="KF900950">
    <property type="protein sequence ID" value="AIF12634.1"/>
    <property type="molecule type" value="Genomic_DNA"/>
</dbReference>
<keyword evidence="1" id="KW-1133">Transmembrane helix</keyword>
<proteinExistence type="predicted"/>
<keyword evidence="2" id="KW-0418">Kinase</keyword>
<keyword evidence="2" id="KW-0808">Transferase</keyword>